<keyword evidence="1" id="KW-1133">Transmembrane helix</keyword>
<evidence type="ECO:0000313" key="2">
    <source>
        <dbReference type="EMBL" id="JAH08771.1"/>
    </source>
</evidence>
<keyword evidence="1" id="KW-0472">Membrane</keyword>
<keyword evidence="1" id="KW-0812">Transmembrane</keyword>
<evidence type="ECO:0000256" key="1">
    <source>
        <dbReference type="SAM" id="Phobius"/>
    </source>
</evidence>
<reference evidence="2" key="1">
    <citation type="submission" date="2014-11" db="EMBL/GenBank/DDBJ databases">
        <authorList>
            <person name="Amaro Gonzalez C."/>
        </authorList>
    </citation>
    <scope>NUCLEOTIDE SEQUENCE</scope>
</reference>
<name>A0A0E9PVZ9_ANGAN</name>
<dbReference type="AlphaFoldDB" id="A0A0E9PVZ9"/>
<reference evidence="2" key="2">
    <citation type="journal article" date="2015" name="Fish Shellfish Immunol.">
        <title>Early steps in the European eel (Anguilla anguilla)-Vibrio vulnificus interaction in the gills: Role of the RtxA13 toxin.</title>
        <authorList>
            <person name="Callol A."/>
            <person name="Pajuelo D."/>
            <person name="Ebbesson L."/>
            <person name="Teles M."/>
            <person name="MacKenzie S."/>
            <person name="Amaro C."/>
        </authorList>
    </citation>
    <scope>NUCLEOTIDE SEQUENCE</scope>
</reference>
<proteinExistence type="predicted"/>
<feature type="transmembrane region" description="Helical" evidence="1">
    <location>
        <begin position="12"/>
        <end position="34"/>
    </location>
</feature>
<sequence>MNKLGCKNSCILLFNLTCEFILFYSNSIVVRVFFSSC</sequence>
<dbReference type="EMBL" id="GBXM01099806">
    <property type="protein sequence ID" value="JAH08771.1"/>
    <property type="molecule type" value="Transcribed_RNA"/>
</dbReference>
<protein>
    <submittedName>
        <fullName evidence="2">Uncharacterized protein</fullName>
    </submittedName>
</protein>
<organism evidence="2">
    <name type="scientific">Anguilla anguilla</name>
    <name type="common">European freshwater eel</name>
    <name type="synonym">Muraena anguilla</name>
    <dbReference type="NCBI Taxonomy" id="7936"/>
    <lineage>
        <taxon>Eukaryota</taxon>
        <taxon>Metazoa</taxon>
        <taxon>Chordata</taxon>
        <taxon>Craniata</taxon>
        <taxon>Vertebrata</taxon>
        <taxon>Euteleostomi</taxon>
        <taxon>Actinopterygii</taxon>
        <taxon>Neopterygii</taxon>
        <taxon>Teleostei</taxon>
        <taxon>Anguilliformes</taxon>
        <taxon>Anguillidae</taxon>
        <taxon>Anguilla</taxon>
    </lineage>
</organism>
<accession>A0A0E9PVZ9</accession>